<evidence type="ECO:0000313" key="2">
    <source>
        <dbReference type="Proteomes" id="UP000029981"/>
    </source>
</evidence>
<reference evidence="1 2" key="4">
    <citation type="journal article" date="2011" name="BMC Genomics">
        <title>RNA-Seq improves annotation of protein-coding genes in the cucumber genome.</title>
        <authorList>
            <person name="Li Z."/>
            <person name="Zhang Z."/>
            <person name="Yan P."/>
            <person name="Huang S."/>
            <person name="Fei Z."/>
            <person name="Lin K."/>
        </authorList>
    </citation>
    <scope>NUCLEOTIDE SEQUENCE [LARGE SCALE GENOMIC DNA]</scope>
    <source>
        <strain evidence="2">cv. 9930</strain>
        <tissue evidence="1">Leaf</tissue>
    </source>
</reference>
<accession>A0ACB6HCB5</accession>
<reference evidence="1 2" key="2">
    <citation type="journal article" date="2009" name="PLoS ONE">
        <title>An integrated genetic and cytogenetic map of the cucumber genome.</title>
        <authorList>
            <person name="Ren Y."/>
            <person name="Zhang Z."/>
            <person name="Liu J."/>
            <person name="Staub J.E."/>
            <person name="Han Y."/>
            <person name="Cheng Z."/>
            <person name="Li X."/>
            <person name="Lu J."/>
            <person name="Miao H."/>
            <person name="Kang H."/>
            <person name="Xie B."/>
            <person name="Gu X."/>
            <person name="Wang X."/>
            <person name="Du Y."/>
            <person name="Jin W."/>
            <person name="Huang S."/>
        </authorList>
    </citation>
    <scope>NUCLEOTIDE SEQUENCE [LARGE SCALE GENOMIC DNA]</scope>
    <source>
        <strain evidence="2">cv. 9930</strain>
        <tissue evidence="1">Leaf</tissue>
    </source>
</reference>
<dbReference type="Proteomes" id="UP000029981">
    <property type="component" value="Unassembled WGS sequence"/>
</dbReference>
<reference evidence="1 2" key="5">
    <citation type="journal article" date="2019" name="Gigascience">
        <title>A chromosome-scale genome assembly of cucumber (Cucumis sativus L.).</title>
        <authorList>
            <person name="Li Q."/>
            <person name="Li H."/>
            <person name="Huang W."/>
            <person name="Xu Y."/>
            <person name="Zhou Q."/>
            <person name="Wang S."/>
            <person name="Ruan J."/>
            <person name="Huang S."/>
            <person name="Zhang Z."/>
        </authorList>
    </citation>
    <scope>NUCLEOTIDE SEQUENCE [LARGE SCALE GENOMIC DNA]</scope>
    <source>
        <strain evidence="2">cv. 9930</strain>
        <tissue evidence="1">Leaf</tissue>
    </source>
</reference>
<keyword evidence="2" id="KW-1185">Reference proteome</keyword>
<evidence type="ECO:0000313" key="1">
    <source>
        <dbReference type="EMBL" id="KAE8637541.1"/>
    </source>
</evidence>
<gene>
    <name evidence="1" type="ORF">Csa_017397</name>
</gene>
<sequence>MRKIVNMILRGGGSRYMVFNDKLTHIIVGDSSEMEKKEVRDIATSGVVHVVRSNWLEECDRQKKEIPILGRHMAYDELIPKASSKMSTIVMDQNKVPNVHPIVPSNVSEGNIHVSIGKTSIAVERIEEKSETKVNGDRKMKLSQKSQQCVANGTNKS</sequence>
<reference evidence="1 2" key="3">
    <citation type="journal article" date="2010" name="BMC Genomics">
        <title>Transcriptome sequencing and comparative analysis of cucumber flowers with different sex types.</title>
        <authorList>
            <person name="Guo S."/>
            <person name="Zheng Y."/>
            <person name="Joung J.G."/>
            <person name="Liu S."/>
            <person name="Zhang Z."/>
            <person name="Crasta O.R."/>
            <person name="Sobral B.W."/>
            <person name="Xu Y."/>
            <person name="Huang S."/>
            <person name="Fei Z."/>
        </authorList>
    </citation>
    <scope>NUCLEOTIDE SEQUENCE [LARGE SCALE GENOMIC DNA]</scope>
    <source>
        <strain evidence="2">cv. 9930</strain>
        <tissue evidence="1">Leaf</tissue>
    </source>
</reference>
<dbReference type="EMBL" id="ACHR03000011">
    <property type="protein sequence ID" value="KAE8637541.1"/>
    <property type="molecule type" value="Genomic_DNA"/>
</dbReference>
<reference evidence="1 2" key="1">
    <citation type="journal article" date="2009" name="Nat. Genet.">
        <title>The genome of the cucumber, Cucumis sativus L.</title>
        <authorList>
            <person name="Huang S."/>
            <person name="Li R."/>
            <person name="Zhang Z."/>
            <person name="Li L."/>
            <person name="Gu X."/>
            <person name="Fan W."/>
            <person name="Lucas W.J."/>
            <person name="Wang X."/>
            <person name="Xie B."/>
            <person name="Ni P."/>
            <person name="Ren Y."/>
            <person name="Zhu H."/>
            <person name="Li J."/>
            <person name="Lin K."/>
            <person name="Jin W."/>
            <person name="Fei Z."/>
            <person name="Li G."/>
            <person name="Staub J."/>
            <person name="Kilian A."/>
            <person name="van der Vossen E.A."/>
            <person name="Wu Y."/>
            <person name="Guo J."/>
            <person name="He J."/>
            <person name="Jia Z."/>
            <person name="Ren Y."/>
            <person name="Tian G."/>
            <person name="Lu Y."/>
            <person name="Ruan J."/>
            <person name="Qian W."/>
            <person name="Wang M."/>
            <person name="Huang Q."/>
            <person name="Li B."/>
            <person name="Xuan Z."/>
            <person name="Cao J."/>
            <person name="Asan"/>
            <person name="Wu Z."/>
            <person name="Zhang J."/>
            <person name="Cai Q."/>
            <person name="Bai Y."/>
            <person name="Zhao B."/>
            <person name="Han Y."/>
            <person name="Li Y."/>
            <person name="Li X."/>
            <person name="Wang S."/>
            <person name="Shi Q."/>
            <person name="Liu S."/>
            <person name="Cho W.K."/>
            <person name="Kim J.Y."/>
            <person name="Xu Y."/>
            <person name="Heller-Uszynska K."/>
            <person name="Miao H."/>
            <person name="Cheng Z."/>
            <person name="Zhang S."/>
            <person name="Wu J."/>
            <person name="Yang Y."/>
            <person name="Kang H."/>
            <person name="Li M."/>
            <person name="Liang H."/>
            <person name="Ren X."/>
            <person name="Shi Z."/>
            <person name="Wen M."/>
            <person name="Jian M."/>
            <person name="Yang H."/>
            <person name="Zhang G."/>
            <person name="Yang Z."/>
            <person name="Chen R."/>
            <person name="Liu S."/>
            <person name="Li J."/>
            <person name="Ma L."/>
            <person name="Liu H."/>
            <person name="Zhou Y."/>
            <person name="Zhao J."/>
            <person name="Fang X."/>
            <person name="Li G."/>
            <person name="Fang L."/>
            <person name="Li Y."/>
            <person name="Liu D."/>
            <person name="Zheng H."/>
            <person name="Zhang Y."/>
            <person name="Qin N."/>
            <person name="Li Z."/>
            <person name="Yang G."/>
            <person name="Yang S."/>
            <person name="Bolund L."/>
            <person name="Kristiansen K."/>
            <person name="Zheng H."/>
            <person name="Li S."/>
            <person name="Zhang X."/>
            <person name="Yang H."/>
            <person name="Wang J."/>
            <person name="Sun R."/>
            <person name="Zhang B."/>
            <person name="Jiang S."/>
            <person name="Wang J."/>
            <person name="Du Y."/>
            <person name="Li S."/>
        </authorList>
    </citation>
    <scope>NUCLEOTIDE SEQUENCE [LARGE SCALE GENOMIC DNA]</scope>
    <source>
        <strain evidence="2">cv. 9930</strain>
        <tissue evidence="1">Leaf</tissue>
    </source>
</reference>
<protein>
    <submittedName>
        <fullName evidence="1">Uncharacterized protein</fullName>
    </submittedName>
</protein>
<name>A0ACB6HCB5_CUCSA</name>
<organism evidence="1 2">
    <name type="scientific">Cucumis sativus</name>
    <name type="common">Cucumber</name>
    <dbReference type="NCBI Taxonomy" id="3659"/>
    <lineage>
        <taxon>Eukaryota</taxon>
        <taxon>Viridiplantae</taxon>
        <taxon>Streptophyta</taxon>
        <taxon>Embryophyta</taxon>
        <taxon>Tracheophyta</taxon>
        <taxon>Spermatophyta</taxon>
        <taxon>Magnoliopsida</taxon>
        <taxon>eudicotyledons</taxon>
        <taxon>Gunneridae</taxon>
        <taxon>Pentapetalae</taxon>
        <taxon>rosids</taxon>
        <taxon>fabids</taxon>
        <taxon>Cucurbitales</taxon>
        <taxon>Cucurbitaceae</taxon>
        <taxon>Benincaseae</taxon>
        <taxon>Cucumis</taxon>
    </lineage>
</organism>
<comment type="caution">
    <text evidence="1">The sequence shown here is derived from an EMBL/GenBank/DDBJ whole genome shotgun (WGS) entry which is preliminary data.</text>
</comment>
<proteinExistence type="predicted"/>